<sequence>MQKMYTKMKGRKNNESLNCREYFLDLPGKFSHVAGPNIPHKWFHLIDRKTGFILSTRRCNCIYSKIKKRKYAYIDPNYYILTYIISITNPRRPKIKGRDPN</sequence>
<organism evidence="1 2">
    <name type="scientific">Cuscuta australis</name>
    <dbReference type="NCBI Taxonomy" id="267555"/>
    <lineage>
        <taxon>Eukaryota</taxon>
        <taxon>Viridiplantae</taxon>
        <taxon>Streptophyta</taxon>
        <taxon>Embryophyta</taxon>
        <taxon>Tracheophyta</taxon>
        <taxon>Spermatophyta</taxon>
        <taxon>Magnoliopsida</taxon>
        <taxon>eudicotyledons</taxon>
        <taxon>Gunneridae</taxon>
        <taxon>Pentapetalae</taxon>
        <taxon>asterids</taxon>
        <taxon>lamiids</taxon>
        <taxon>Solanales</taxon>
        <taxon>Convolvulaceae</taxon>
        <taxon>Cuscuteae</taxon>
        <taxon>Cuscuta</taxon>
        <taxon>Cuscuta subgen. Grammica</taxon>
        <taxon>Cuscuta sect. Cleistogrammica</taxon>
    </lineage>
</organism>
<accession>A0A328E8F3</accession>
<reference evidence="1 2" key="1">
    <citation type="submission" date="2018-06" db="EMBL/GenBank/DDBJ databases">
        <title>The Genome of Cuscuta australis (Dodder) Provides Insight into the Evolution of Plant Parasitism.</title>
        <authorList>
            <person name="Liu H."/>
        </authorList>
    </citation>
    <scope>NUCLEOTIDE SEQUENCE [LARGE SCALE GENOMIC DNA]</scope>
    <source>
        <strain evidence="2">cv. Yunnan</strain>
        <tissue evidence="1">Vines</tissue>
    </source>
</reference>
<evidence type="ECO:0000313" key="2">
    <source>
        <dbReference type="Proteomes" id="UP000249390"/>
    </source>
</evidence>
<protein>
    <submittedName>
        <fullName evidence="1">Uncharacterized protein</fullName>
    </submittedName>
</protein>
<dbReference type="Proteomes" id="UP000249390">
    <property type="component" value="Unassembled WGS sequence"/>
</dbReference>
<keyword evidence="2" id="KW-1185">Reference proteome</keyword>
<gene>
    <name evidence="1" type="ORF">DM860_012251</name>
</gene>
<comment type="caution">
    <text evidence="1">The sequence shown here is derived from an EMBL/GenBank/DDBJ whole genome shotgun (WGS) entry which is preliminary data.</text>
</comment>
<proteinExistence type="predicted"/>
<dbReference type="EMBL" id="NQVE01000018">
    <property type="protein sequence ID" value="RAL53636.1"/>
    <property type="molecule type" value="Genomic_DNA"/>
</dbReference>
<name>A0A328E8F3_9ASTE</name>
<evidence type="ECO:0000313" key="1">
    <source>
        <dbReference type="EMBL" id="RAL53636.1"/>
    </source>
</evidence>
<dbReference type="AlphaFoldDB" id="A0A328E8F3"/>